<gene>
    <name evidence="5" type="ORF">EV201_0987</name>
</gene>
<dbReference type="SUPFAM" id="SSF110738">
    <property type="entry name" value="Glycerate kinase I"/>
    <property type="match status" value="1"/>
</dbReference>
<dbReference type="GO" id="GO:0031388">
    <property type="term" value="P:organic acid phosphorylation"/>
    <property type="evidence" value="ECO:0007669"/>
    <property type="project" value="UniProtKB-UniRule"/>
</dbReference>
<dbReference type="OrthoDB" id="9774290at2"/>
<accession>A0A4Q7VJM4</accession>
<dbReference type="NCBIfam" id="TIGR00045">
    <property type="entry name" value="glycerate kinase"/>
    <property type="match status" value="1"/>
</dbReference>
<keyword evidence="2 4" id="KW-0808">Transferase</keyword>
<dbReference type="PIRSF" id="PIRSF006078">
    <property type="entry name" value="GlxK"/>
    <property type="match status" value="1"/>
</dbReference>
<dbReference type="Proteomes" id="UP000293562">
    <property type="component" value="Unassembled WGS sequence"/>
</dbReference>
<dbReference type="GO" id="GO:0008887">
    <property type="term" value="F:glycerate kinase activity"/>
    <property type="evidence" value="ECO:0007669"/>
    <property type="project" value="UniProtKB-UniRule"/>
</dbReference>
<evidence type="ECO:0000256" key="3">
    <source>
        <dbReference type="ARBA" id="ARBA00022777"/>
    </source>
</evidence>
<comment type="caution">
    <text evidence="5">The sequence shown here is derived from an EMBL/GenBank/DDBJ whole genome shotgun (WGS) entry which is preliminary data.</text>
</comment>
<dbReference type="Pfam" id="PF02595">
    <property type="entry name" value="Gly_kinase"/>
    <property type="match status" value="1"/>
</dbReference>
<evidence type="ECO:0000256" key="1">
    <source>
        <dbReference type="ARBA" id="ARBA00006284"/>
    </source>
</evidence>
<evidence type="ECO:0000256" key="2">
    <source>
        <dbReference type="ARBA" id="ARBA00022679"/>
    </source>
</evidence>
<evidence type="ECO:0000313" key="5">
    <source>
        <dbReference type="EMBL" id="RZT96349.1"/>
    </source>
</evidence>
<dbReference type="InterPro" id="IPR004381">
    <property type="entry name" value="Glycerate_kinase"/>
</dbReference>
<protein>
    <submittedName>
        <fullName evidence="5">Glycerate kinase</fullName>
    </submittedName>
</protein>
<evidence type="ECO:0000313" key="6">
    <source>
        <dbReference type="Proteomes" id="UP000293562"/>
    </source>
</evidence>
<keyword evidence="3 4" id="KW-0418">Kinase</keyword>
<proteinExistence type="inferred from homology"/>
<reference evidence="5 6" key="1">
    <citation type="submission" date="2019-02" db="EMBL/GenBank/DDBJ databases">
        <title>Genomic Encyclopedia of Type Strains, Phase IV (KMG-IV): sequencing the most valuable type-strain genomes for metagenomic binning, comparative biology and taxonomic classification.</title>
        <authorList>
            <person name="Goeker M."/>
        </authorList>
    </citation>
    <scope>NUCLEOTIDE SEQUENCE [LARGE SCALE GENOMIC DNA]</scope>
    <source>
        <strain evidence="5 6">DSM 28825</strain>
    </source>
</reference>
<dbReference type="PANTHER" id="PTHR21599">
    <property type="entry name" value="GLYCERATE KINASE"/>
    <property type="match status" value="1"/>
</dbReference>
<dbReference type="Gene3D" id="3.40.50.10350">
    <property type="entry name" value="Glycerate kinase, domain 1"/>
    <property type="match status" value="1"/>
</dbReference>
<dbReference type="Gene3D" id="3.90.1510.10">
    <property type="entry name" value="Glycerate kinase, domain 2"/>
    <property type="match status" value="1"/>
</dbReference>
<dbReference type="InterPro" id="IPR018193">
    <property type="entry name" value="Glyc_kinase_flavodox-like_fold"/>
</dbReference>
<dbReference type="PANTHER" id="PTHR21599:SF0">
    <property type="entry name" value="GLYCERATE KINASE"/>
    <property type="match status" value="1"/>
</dbReference>
<name>A0A4Q7VJM4_9BACT</name>
<sequence length="368" mass="39571">MNILIAPNAFKGSLSALEVAGIIQSNLLKLNPDLKCKCLPIADGGDGTFDVLTHHYNGETHIISTIDLLDREIKASLFLTEQGLAIIELTHVAGLSLLKPSDYNPLNTHTFGVGDLIRLALDLNCSKIILAVGGSGTLDMGLGALRALGYRFFDKDGLELKGGGGNLSSIVTVDTQCFDRRIMNVDFQIACDVENPLIGECGAAKVFGAQKGATSEEIDLLHQNHQYFAELIKAQFQIDISDMKYGGAAGGIAAGLHAMCGAKLQSGSELVFQCLDMDEAIDECDLLITGEGRIDSQSAFGKAPYVLAQKAKEKGKRVYAFCGTSEFLQNSPFDKVFPIKKVSQSLTEAMKRTKENLIDAVFSMRGVL</sequence>
<organism evidence="5 6">
    <name type="scientific">Ancylomarina subtilis</name>
    <dbReference type="NCBI Taxonomy" id="1639035"/>
    <lineage>
        <taxon>Bacteria</taxon>
        <taxon>Pseudomonadati</taxon>
        <taxon>Bacteroidota</taxon>
        <taxon>Bacteroidia</taxon>
        <taxon>Marinilabiliales</taxon>
        <taxon>Marinifilaceae</taxon>
        <taxon>Ancylomarina</taxon>
    </lineage>
</organism>
<dbReference type="InterPro" id="IPR018197">
    <property type="entry name" value="Glycerate_kinase_RE-like"/>
</dbReference>
<dbReference type="EMBL" id="SHKN01000001">
    <property type="protein sequence ID" value="RZT96349.1"/>
    <property type="molecule type" value="Genomic_DNA"/>
</dbReference>
<keyword evidence="6" id="KW-1185">Reference proteome</keyword>
<dbReference type="InterPro" id="IPR036129">
    <property type="entry name" value="Glycerate_kinase_sf"/>
</dbReference>
<dbReference type="AlphaFoldDB" id="A0A4Q7VJM4"/>
<comment type="similarity">
    <text evidence="1 4">Belongs to the glycerate kinase type-1 family.</text>
</comment>
<evidence type="ECO:0000256" key="4">
    <source>
        <dbReference type="PIRNR" id="PIRNR006078"/>
    </source>
</evidence>
<dbReference type="RefSeq" id="WP_130306233.1">
    <property type="nucleotide sequence ID" value="NZ_SHKN01000001.1"/>
</dbReference>